<dbReference type="Proteomes" id="UP000437736">
    <property type="component" value="Unassembled WGS sequence"/>
</dbReference>
<organism evidence="1 2">
    <name type="scientific">Acidiferrimicrobium australe</name>
    <dbReference type="NCBI Taxonomy" id="2664430"/>
    <lineage>
        <taxon>Bacteria</taxon>
        <taxon>Bacillati</taxon>
        <taxon>Actinomycetota</taxon>
        <taxon>Acidimicrobiia</taxon>
        <taxon>Acidimicrobiales</taxon>
        <taxon>Acidimicrobiaceae</taxon>
        <taxon>Acidiferrimicrobium</taxon>
    </lineage>
</organism>
<keyword evidence="2" id="KW-1185">Reference proteome</keyword>
<sequence>MATERWVLLGLAPARAAWFGEVTRWSTSGALPAEFVKCLSAEEARARLGSGRPWSALVVDAAAPGFDRDLVDAAGR</sequence>
<accession>A0ABW9QSL7</accession>
<proteinExistence type="predicted"/>
<reference evidence="1 2" key="1">
    <citation type="submission" date="2019-11" db="EMBL/GenBank/DDBJ databases">
        <title>Acidiferrimicrobium australis gen. nov., sp. nov., an acidophilic and obligately heterotrophic, member of the Actinobacteria that catalyses dissimilatory oxido- reduction of iron isolated from metal-rich acidic water in Chile.</title>
        <authorList>
            <person name="Gonzalez D."/>
            <person name="Huber K."/>
            <person name="Hedrich S."/>
            <person name="Rojas-Villalobos C."/>
            <person name="Quatrini R."/>
            <person name="Dinamarca M.A."/>
            <person name="Schwarz A."/>
            <person name="Canales C."/>
            <person name="Nancucheo I."/>
        </authorList>
    </citation>
    <scope>NUCLEOTIDE SEQUENCE [LARGE SCALE GENOMIC DNA]</scope>
    <source>
        <strain evidence="1 2">USS-CCA1</strain>
    </source>
</reference>
<dbReference type="EMBL" id="WJHE01000310">
    <property type="protein sequence ID" value="MST32488.1"/>
    <property type="molecule type" value="Genomic_DNA"/>
</dbReference>
<comment type="caution">
    <text evidence="1">The sequence shown here is derived from an EMBL/GenBank/DDBJ whole genome shotgun (WGS) entry which is preliminary data.</text>
</comment>
<evidence type="ECO:0000313" key="1">
    <source>
        <dbReference type="EMBL" id="MST32488.1"/>
    </source>
</evidence>
<evidence type="ECO:0000313" key="2">
    <source>
        <dbReference type="Proteomes" id="UP000437736"/>
    </source>
</evidence>
<protein>
    <submittedName>
        <fullName evidence="1">Uncharacterized protein</fullName>
    </submittedName>
</protein>
<gene>
    <name evidence="1" type="ORF">GHK86_07105</name>
</gene>
<name>A0ABW9QSL7_9ACTN</name>
<feature type="non-terminal residue" evidence="1">
    <location>
        <position position="76"/>
    </location>
</feature>